<comment type="caution">
    <text evidence="3">The sequence shown here is derived from an EMBL/GenBank/DDBJ whole genome shotgun (WGS) entry which is preliminary data.</text>
</comment>
<reference evidence="3 4" key="1">
    <citation type="journal article" date="2016" name="Nat. Commun.">
        <title>Thousands of microbial genomes shed light on interconnected biogeochemical processes in an aquifer system.</title>
        <authorList>
            <person name="Anantharaman K."/>
            <person name="Brown C.T."/>
            <person name="Hug L.A."/>
            <person name="Sharon I."/>
            <person name="Castelle C.J."/>
            <person name="Probst A.J."/>
            <person name="Thomas B.C."/>
            <person name="Singh A."/>
            <person name="Wilkins M.J."/>
            <person name="Karaoz U."/>
            <person name="Brodie E.L."/>
            <person name="Williams K.H."/>
            <person name="Hubbard S.S."/>
            <person name="Banfield J.F."/>
        </authorList>
    </citation>
    <scope>NUCLEOTIDE SEQUENCE [LARGE SCALE GENOMIC DNA]</scope>
</reference>
<dbReference type="Proteomes" id="UP000178636">
    <property type="component" value="Unassembled WGS sequence"/>
</dbReference>
<keyword evidence="1" id="KW-0175">Coiled coil</keyword>
<proteinExistence type="predicted"/>
<name>A0A1G2DK71_9BACT</name>
<evidence type="ECO:0000256" key="2">
    <source>
        <dbReference type="SAM" id="MobiDB-lite"/>
    </source>
</evidence>
<feature type="coiled-coil region" evidence="1">
    <location>
        <begin position="212"/>
        <end position="239"/>
    </location>
</feature>
<dbReference type="EMBL" id="MHLO01000004">
    <property type="protein sequence ID" value="OGZ13361.1"/>
    <property type="molecule type" value="Genomic_DNA"/>
</dbReference>
<evidence type="ECO:0000313" key="4">
    <source>
        <dbReference type="Proteomes" id="UP000178636"/>
    </source>
</evidence>
<sequence length="380" mass="42131">MRYEYMKTEMEKFNNGEDNNEAVASGDVLGQQEFERSSSPYRLPESYKVGELEISVEALRTLELPGLEKDPAVLALSEEVRGELGATFADMAETAYLAESGEVSPDAKKAARVATAANALFASPDEEESAVDEATERQIKEARTDSKEVGTGARFVNWVNTKGKAIVRAALVAASISAIPQAALAGGRDFGGIFDRAVAQRVEGGVRVKRSVEHINVQQERIRIDIERLEREKDILLQRAEGRAGLGEVQNQTESNARLIQLDSRYRADKMSLDAKRMELESRHAAKPNPSAAEAARHRSQLMQIDAQEIRLDGNYQAQRARAEGRSAVQSGRIGNEMLDVGARIQRIDIEIQHRATELRRLNAERTNVLIEGGFRVFRR</sequence>
<evidence type="ECO:0000313" key="3">
    <source>
        <dbReference type="EMBL" id="OGZ13361.1"/>
    </source>
</evidence>
<dbReference type="AlphaFoldDB" id="A0A1G2DK71"/>
<dbReference type="STRING" id="1798664.A3C93_04130"/>
<evidence type="ECO:0000256" key="1">
    <source>
        <dbReference type="SAM" id="Coils"/>
    </source>
</evidence>
<protein>
    <submittedName>
        <fullName evidence="3">Uncharacterized protein</fullName>
    </submittedName>
</protein>
<accession>A0A1G2DK71</accession>
<feature type="region of interest" description="Disordered" evidence="2">
    <location>
        <begin position="13"/>
        <end position="39"/>
    </location>
</feature>
<gene>
    <name evidence="3" type="ORF">A3C93_04130</name>
</gene>
<organism evidence="3 4">
    <name type="scientific">Candidatus Lloydbacteria bacterium RIFCSPHIGHO2_02_FULL_54_17</name>
    <dbReference type="NCBI Taxonomy" id="1798664"/>
    <lineage>
        <taxon>Bacteria</taxon>
        <taxon>Candidatus Lloydiibacteriota</taxon>
    </lineage>
</organism>